<dbReference type="GO" id="GO:0016298">
    <property type="term" value="F:lipase activity"/>
    <property type="evidence" value="ECO:0007669"/>
    <property type="project" value="InterPro"/>
</dbReference>
<feature type="transmembrane region" description="Helical" evidence="2">
    <location>
        <begin position="136"/>
        <end position="154"/>
    </location>
</feature>
<dbReference type="GO" id="GO:0019915">
    <property type="term" value="P:lipid storage"/>
    <property type="evidence" value="ECO:0007669"/>
    <property type="project" value="InterPro"/>
</dbReference>
<reference evidence="3 4" key="2">
    <citation type="submission" date="2020-07" db="EMBL/GenBank/DDBJ databases">
        <title>Genome assembly of wild tea tree DASZ reveals pedigree and selection history of tea varieties.</title>
        <authorList>
            <person name="Zhang W."/>
        </authorList>
    </citation>
    <scope>NUCLEOTIDE SEQUENCE [LARGE SCALE GENOMIC DNA]</scope>
    <source>
        <strain evidence="4">cv. G240</strain>
        <tissue evidence="3">Leaf</tissue>
    </source>
</reference>
<keyword evidence="2" id="KW-0812">Transmembrane</keyword>
<dbReference type="GO" id="GO:0005811">
    <property type="term" value="C:lipid droplet"/>
    <property type="evidence" value="ECO:0007669"/>
    <property type="project" value="InterPro"/>
</dbReference>
<keyword evidence="2" id="KW-0472">Membrane</keyword>
<dbReference type="EMBL" id="JACBKZ010000012">
    <property type="protein sequence ID" value="KAF5937799.1"/>
    <property type="molecule type" value="Genomic_DNA"/>
</dbReference>
<name>A0A7J7GAM7_CAMSI</name>
<dbReference type="PANTHER" id="PTHR13390">
    <property type="entry name" value="LIPASE"/>
    <property type="match status" value="1"/>
</dbReference>
<evidence type="ECO:0008006" key="5">
    <source>
        <dbReference type="Google" id="ProtNLM"/>
    </source>
</evidence>
<keyword evidence="1" id="KW-0378">Hydrolase</keyword>
<proteinExistence type="predicted"/>
<gene>
    <name evidence="3" type="ORF">HYC85_025305</name>
</gene>
<comment type="caution">
    <text evidence="3">The sequence shown here is derived from an EMBL/GenBank/DDBJ whole genome shotgun (WGS) entry which is preliminary data.</text>
</comment>
<keyword evidence="2" id="KW-1133">Transmembrane helix</keyword>
<accession>A0A7J7GAM7</accession>
<keyword evidence="4" id="KW-1185">Reference proteome</keyword>
<dbReference type="InterPro" id="IPR019363">
    <property type="entry name" value="LDAH"/>
</dbReference>
<dbReference type="Proteomes" id="UP000593564">
    <property type="component" value="Unassembled WGS sequence"/>
</dbReference>
<evidence type="ECO:0000256" key="1">
    <source>
        <dbReference type="ARBA" id="ARBA00022801"/>
    </source>
</evidence>
<sequence length="316" mass="35493">MEPRSQHQRRLRDEAISLITPRHCNHGSQCSNVKLYRSRYISKCTSKVMGLDNFPLISQKTHANFRLCNVSGYTTNLLEIRAEDPSLHVLFIPGNPAVGHISQTEKNWEHGRLFSLEEQIDHKIDFIKHELQNSEVPIILVIYCIGLYPFLAVNTESSKQATIKRLATSPILSAAVSSVVGLLGLLPTRASRFLVTKSVGKSWSTTAVDALCTHVLQYHVIRNVLFLAMTEFKKLSETPDWTFMRGKQSRIAFLFGVGDHWGPLQMFDEISKNVPDVALAIEREGHSHAFSCTKAGSLWVAQHVASLIKNWKTSSS</sequence>
<dbReference type="AlphaFoldDB" id="A0A7J7GAM7"/>
<organism evidence="3 4">
    <name type="scientific">Camellia sinensis</name>
    <name type="common">Tea plant</name>
    <name type="synonym">Thea sinensis</name>
    <dbReference type="NCBI Taxonomy" id="4442"/>
    <lineage>
        <taxon>Eukaryota</taxon>
        <taxon>Viridiplantae</taxon>
        <taxon>Streptophyta</taxon>
        <taxon>Embryophyta</taxon>
        <taxon>Tracheophyta</taxon>
        <taxon>Spermatophyta</taxon>
        <taxon>Magnoliopsida</taxon>
        <taxon>eudicotyledons</taxon>
        <taxon>Gunneridae</taxon>
        <taxon>Pentapetalae</taxon>
        <taxon>asterids</taxon>
        <taxon>Ericales</taxon>
        <taxon>Theaceae</taxon>
        <taxon>Camellia</taxon>
    </lineage>
</organism>
<feature type="transmembrane region" description="Helical" evidence="2">
    <location>
        <begin position="166"/>
        <end position="186"/>
    </location>
</feature>
<evidence type="ECO:0000313" key="4">
    <source>
        <dbReference type="Proteomes" id="UP000593564"/>
    </source>
</evidence>
<evidence type="ECO:0000256" key="2">
    <source>
        <dbReference type="SAM" id="Phobius"/>
    </source>
</evidence>
<dbReference type="Pfam" id="PF10230">
    <property type="entry name" value="LIDHydrolase"/>
    <property type="match status" value="1"/>
</dbReference>
<dbReference type="PANTHER" id="PTHR13390:SF0">
    <property type="entry name" value="LIPID DROPLET-ASSOCIATED HYDROLASE"/>
    <property type="match status" value="1"/>
</dbReference>
<reference evidence="4" key="1">
    <citation type="journal article" date="2020" name="Nat. Commun.">
        <title>Genome assembly of wild tea tree DASZ reveals pedigree and selection history of tea varieties.</title>
        <authorList>
            <person name="Zhang W."/>
            <person name="Zhang Y."/>
            <person name="Qiu H."/>
            <person name="Guo Y."/>
            <person name="Wan H."/>
            <person name="Zhang X."/>
            <person name="Scossa F."/>
            <person name="Alseekh S."/>
            <person name="Zhang Q."/>
            <person name="Wang P."/>
            <person name="Xu L."/>
            <person name="Schmidt M.H."/>
            <person name="Jia X."/>
            <person name="Li D."/>
            <person name="Zhu A."/>
            <person name="Guo F."/>
            <person name="Chen W."/>
            <person name="Ni D."/>
            <person name="Usadel B."/>
            <person name="Fernie A.R."/>
            <person name="Wen W."/>
        </authorList>
    </citation>
    <scope>NUCLEOTIDE SEQUENCE [LARGE SCALE GENOMIC DNA]</scope>
    <source>
        <strain evidence="4">cv. G240</strain>
    </source>
</reference>
<evidence type="ECO:0000313" key="3">
    <source>
        <dbReference type="EMBL" id="KAF5937799.1"/>
    </source>
</evidence>
<protein>
    <recommendedName>
        <fullName evidence="5">AB hydrolase-1 domain-containing protein</fullName>
    </recommendedName>
</protein>